<dbReference type="SMART" id="SM00442">
    <property type="entry name" value="FGF"/>
    <property type="match status" value="1"/>
</dbReference>
<dbReference type="PRINTS" id="PR00263">
    <property type="entry name" value="HBGFFGF"/>
</dbReference>
<keyword evidence="4" id="KW-0812">Transmembrane</keyword>
<feature type="region of interest" description="Disordered" evidence="3">
    <location>
        <begin position="224"/>
        <end position="303"/>
    </location>
</feature>
<feature type="transmembrane region" description="Helical" evidence="4">
    <location>
        <begin position="21"/>
        <end position="43"/>
    </location>
</feature>
<dbReference type="InterPro" id="IPR008996">
    <property type="entry name" value="IL1/FGF"/>
</dbReference>
<evidence type="ECO:0000256" key="1">
    <source>
        <dbReference type="ARBA" id="ARBA00007936"/>
    </source>
</evidence>
<feature type="compositionally biased region" description="Basic and acidic residues" evidence="3">
    <location>
        <begin position="255"/>
        <end position="286"/>
    </location>
</feature>
<keyword evidence="6" id="KW-1185">Reference proteome</keyword>
<dbReference type="Gene3D" id="2.80.10.50">
    <property type="match status" value="1"/>
</dbReference>
<evidence type="ECO:0000313" key="5">
    <source>
        <dbReference type="EMBL" id="MFH4978034.1"/>
    </source>
</evidence>
<comment type="similarity">
    <text evidence="1 2">Belongs to the heparin-binding growth factors family.</text>
</comment>
<keyword evidence="4" id="KW-0472">Membrane</keyword>
<dbReference type="CDD" id="cd00058">
    <property type="entry name" value="beta-trefoil_FGF"/>
    <property type="match status" value="1"/>
</dbReference>
<organism evidence="5 6">
    <name type="scientific">Gnathostoma spinigerum</name>
    <dbReference type="NCBI Taxonomy" id="75299"/>
    <lineage>
        <taxon>Eukaryota</taxon>
        <taxon>Metazoa</taxon>
        <taxon>Ecdysozoa</taxon>
        <taxon>Nematoda</taxon>
        <taxon>Chromadorea</taxon>
        <taxon>Rhabditida</taxon>
        <taxon>Spirurina</taxon>
        <taxon>Gnathostomatomorpha</taxon>
        <taxon>Gnathostomatoidea</taxon>
        <taxon>Gnathostomatidae</taxon>
        <taxon>Gnathostoma</taxon>
    </lineage>
</organism>
<dbReference type="EMBL" id="JBGFUD010002804">
    <property type="protein sequence ID" value="MFH4978034.1"/>
    <property type="molecule type" value="Genomic_DNA"/>
</dbReference>
<dbReference type="SUPFAM" id="SSF50353">
    <property type="entry name" value="Cytokine"/>
    <property type="match status" value="1"/>
</dbReference>
<name>A0ABD6EL35_9BILA</name>
<feature type="region of interest" description="Disordered" evidence="3">
    <location>
        <begin position="137"/>
        <end position="161"/>
    </location>
</feature>
<evidence type="ECO:0000313" key="6">
    <source>
        <dbReference type="Proteomes" id="UP001608902"/>
    </source>
</evidence>
<dbReference type="Proteomes" id="UP001608902">
    <property type="component" value="Unassembled WGS sequence"/>
</dbReference>
<proteinExistence type="inferred from homology"/>
<dbReference type="Pfam" id="PF00167">
    <property type="entry name" value="FGF"/>
    <property type="match status" value="1"/>
</dbReference>
<keyword evidence="4" id="KW-1133">Transmembrane helix</keyword>
<accession>A0ABD6EL35</accession>
<dbReference type="PANTHER" id="PTHR11486">
    <property type="entry name" value="FIBROBLAST GROWTH FACTOR"/>
    <property type="match status" value="1"/>
</dbReference>
<protein>
    <recommendedName>
        <fullName evidence="2">Fibroblast growth factor</fullName>
        <shortName evidence="2">FGF</shortName>
    </recommendedName>
</protein>
<sequence>MSFVRTRAYGSHLERKHWCGYSKYIFLKGILEFMSVAFGLVSIRGRESQRYLCMDREGRLYGAVKQNYSSECVFMEEMLENYYNLYSSCSYGTRKKPWYIALRKTGRPRKGKNSRKRRKSSHFLVVHFDGGRFPSRTYTDYTRESTGNADVQSTNRLPSRAYRYGYGDDASLFYRSKQHHSPPPPLPPPPKPRSLSEILTGTLNNDHSAIHTAQRSMPTLGFVRRTPQRNSDTVGGRDLTVEERKSNRRKRGRKARLEREERQRQRRRLELELKRANPLHERRTQEGRQQSSRQRKERSFSGT</sequence>
<dbReference type="PRINTS" id="PR00262">
    <property type="entry name" value="IL1HBGF"/>
</dbReference>
<gene>
    <name evidence="5" type="ORF">AB6A40_004743</name>
</gene>
<feature type="compositionally biased region" description="Pro residues" evidence="3">
    <location>
        <begin position="181"/>
        <end position="192"/>
    </location>
</feature>
<comment type="caution">
    <text evidence="5">The sequence shown here is derived from an EMBL/GenBank/DDBJ whole genome shotgun (WGS) entry which is preliminary data.</text>
</comment>
<evidence type="ECO:0000256" key="3">
    <source>
        <dbReference type="SAM" id="MobiDB-lite"/>
    </source>
</evidence>
<dbReference type="InterPro" id="IPR056378">
    <property type="entry name" value="Let-756-like_FGF"/>
</dbReference>
<dbReference type="InterPro" id="IPR002209">
    <property type="entry name" value="Fibroblast_GF_fam"/>
</dbReference>
<reference evidence="5 6" key="1">
    <citation type="submission" date="2024-08" db="EMBL/GenBank/DDBJ databases">
        <title>Gnathostoma spinigerum genome.</title>
        <authorList>
            <person name="Gonzalez-Bertolin B."/>
            <person name="Monzon S."/>
            <person name="Zaballos A."/>
            <person name="Jimenez P."/>
            <person name="Dekumyoy P."/>
            <person name="Varona S."/>
            <person name="Cuesta I."/>
            <person name="Sumanam S."/>
            <person name="Adisakwattana P."/>
            <person name="Gasser R.B."/>
            <person name="Hernandez-Gonzalez A."/>
            <person name="Young N.D."/>
            <person name="Perteguer M.J."/>
        </authorList>
    </citation>
    <scope>NUCLEOTIDE SEQUENCE [LARGE SCALE GENOMIC DNA]</scope>
    <source>
        <strain evidence="5">AL3</strain>
        <tissue evidence="5">Liver</tissue>
    </source>
</reference>
<dbReference type="AlphaFoldDB" id="A0ABD6EL35"/>
<feature type="region of interest" description="Disordered" evidence="3">
    <location>
        <begin position="174"/>
        <end position="196"/>
    </location>
</feature>
<feature type="compositionally biased region" description="Polar residues" evidence="3">
    <location>
        <begin position="137"/>
        <end position="157"/>
    </location>
</feature>
<evidence type="ECO:0000256" key="4">
    <source>
        <dbReference type="SAM" id="Phobius"/>
    </source>
</evidence>
<evidence type="ECO:0000256" key="2">
    <source>
        <dbReference type="RuleBase" id="RU049442"/>
    </source>
</evidence>